<name>A0A8S5PVP9_9CAUD</name>
<reference evidence="1" key="1">
    <citation type="journal article" date="2021" name="Proc. Natl. Acad. Sci. U.S.A.">
        <title>A Catalog of Tens of Thousands of Viruses from Human Metagenomes Reveals Hidden Associations with Chronic Diseases.</title>
        <authorList>
            <person name="Tisza M.J."/>
            <person name="Buck C.B."/>
        </authorList>
    </citation>
    <scope>NUCLEOTIDE SEQUENCE</scope>
    <source>
        <strain evidence="1">CtPsO101</strain>
    </source>
</reference>
<dbReference type="EMBL" id="BK015523">
    <property type="protein sequence ID" value="DAE10970.1"/>
    <property type="molecule type" value="Genomic_DNA"/>
</dbReference>
<evidence type="ECO:0000313" key="1">
    <source>
        <dbReference type="EMBL" id="DAE10970.1"/>
    </source>
</evidence>
<accession>A0A8S5PVP9</accession>
<organism evidence="1">
    <name type="scientific">Siphoviridae sp. ctPsO101</name>
    <dbReference type="NCBI Taxonomy" id="2825487"/>
    <lineage>
        <taxon>Viruses</taxon>
        <taxon>Duplodnaviria</taxon>
        <taxon>Heunggongvirae</taxon>
        <taxon>Uroviricota</taxon>
        <taxon>Caudoviricetes</taxon>
    </lineage>
</organism>
<protein>
    <submittedName>
        <fullName evidence="1">Uncharacterized protein</fullName>
    </submittedName>
</protein>
<sequence>MAVTRTWRVFGANGHRQRESFEPSYKYDWTEGEDIREVEVENSDKTGTNEYSIIRITRNTAEECEAELEGQLSDGIFESVNYGKVEELVDGSWCEW</sequence>
<proteinExistence type="predicted"/>